<organism evidence="2 3">
    <name type="scientific">Microvirga aerilata</name>
    <dbReference type="NCBI Taxonomy" id="670292"/>
    <lineage>
        <taxon>Bacteria</taxon>
        <taxon>Pseudomonadati</taxon>
        <taxon>Pseudomonadota</taxon>
        <taxon>Alphaproteobacteria</taxon>
        <taxon>Hyphomicrobiales</taxon>
        <taxon>Methylobacteriaceae</taxon>
        <taxon>Microvirga</taxon>
    </lineage>
</organism>
<dbReference type="RefSeq" id="WP_202055299.1">
    <property type="nucleotide sequence ID" value="NZ_JAEQMY010000001.1"/>
</dbReference>
<accession>A0A937CXW5</accession>
<protein>
    <submittedName>
        <fullName evidence="2">Uncharacterized protein</fullName>
    </submittedName>
</protein>
<dbReference type="EMBL" id="JAEQMY010000001">
    <property type="protein sequence ID" value="MBL0402631.1"/>
    <property type="molecule type" value="Genomic_DNA"/>
</dbReference>
<sequence length="863" mass="87765">MTQQPDPTIPFDASVVDEEALRALRAVQRRLPIGDGGASGNLVGGTEAVAGFGTIPGVPANGVLAWSHAMEAPEAEQTHPVEGSLPTMLDPIGPLDRPVTQDEGRPEPAPAFVAQPQAFSSPKIVVSHVSSTHLPAQPSTGSAPDVLLVDTDQPDDQTGTPPDAEEPKPEEPVDITADTPVVVARDSVGLEDEAIGLDLKAALTDQDGSELLAVSILGLPPGASLSHGTRHADGSWSLAPSDLPHLTLTPPHNFSGRIDLTLQATARETNGEAAQVEVGFQVQVAAVADAPAVRVADARGQEDTPLRLDGLGGALHDTDGLESLSFLLGGLPAGARLSAGTRQADGAWLLTPAQLTGLTLTPPAHVSGRYTLTLTAVASESTGGHARSASDFVVEFNPVADAATLGGTSSGAEDSPILLQPSFVLQDQDGSESWSALTRVSGLPGGASLSHGTQTAPGEWQVATADLRAGLVTLRPGAHSDEDFTLTLTATVTDTGNGTSVSREVTGRQAVTVGAVADAPEVHAGAAAGQEDGAVELDLSAALVDRDGSETLSVSILGLPDGFRLSHGSRAGDGSWHVAPADLAWLTLTPPDNVSGTLNLTLQATAQEASGQIAKAIAPFTVTIDAVNDAPDLALTASKHAEEGASQAHAIDLAQAGDIDSSHLVGATITLSSGQPSDRLDFDGFTLHDDGGRVMIGNTGIEVIGGGHAAGSGVLTLSGSALPETYATVLQSLVLESEDPSGLTAGTRSIGVVLRDSAGASSMQKSVDVVVEDVTPAHAAGQGLDVSDSSVVSEVTAADILLLMGDDGIGTGNDSTAAWTEQIDSSGARETAPHHAVDLDQPGTDHVLIFDDLQSDAMRVSWS</sequence>
<evidence type="ECO:0000313" key="3">
    <source>
        <dbReference type="Proteomes" id="UP000605848"/>
    </source>
</evidence>
<name>A0A937CXW5_9HYPH</name>
<evidence type="ECO:0000256" key="1">
    <source>
        <dbReference type="SAM" id="MobiDB-lite"/>
    </source>
</evidence>
<reference evidence="2" key="1">
    <citation type="submission" date="2021-01" db="EMBL/GenBank/DDBJ databases">
        <title>Microvirga sp.</title>
        <authorList>
            <person name="Kim M.K."/>
        </authorList>
    </citation>
    <scope>NUCLEOTIDE SEQUENCE</scope>
    <source>
        <strain evidence="2">5420S-16</strain>
    </source>
</reference>
<keyword evidence="3" id="KW-1185">Reference proteome</keyword>
<evidence type="ECO:0000313" key="2">
    <source>
        <dbReference type="EMBL" id="MBL0402631.1"/>
    </source>
</evidence>
<gene>
    <name evidence="2" type="ORF">JKG68_01465</name>
</gene>
<feature type="compositionally biased region" description="Polar residues" evidence="1">
    <location>
        <begin position="130"/>
        <end position="142"/>
    </location>
</feature>
<feature type="region of interest" description="Disordered" evidence="1">
    <location>
        <begin position="130"/>
        <end position="173"/>
    </location>
</feature>
<dbReference type="Proteomes" id="UP000605848">
    <property type="component" value="Unassembled WGS sequence"/>
</dbReference>
<feature type="region of interest" description="Disordered" evidence="1">
    <location>
        <begin position="96"/>
        <end position="116"/>
    </location>
</feature>
<proteinExistence type="predicted"/>
<dbReference type="AlphaFoldDB" id="A0A937CXW5"/>
<comment type="caution">
    <text evidence="2">The sequence shown here is derived from an EMBL/GenBank/DDBJ whole genome shotgun (WGS) entry which is preliminary data.</text>
</comment>